<evidence type="ECO:0000256" key="1">
    <source>
        <dbReference type="SAM" id="MobiDB-lite"/>
    </source>
</evidence>
<evidence type="ECO:0000313" key="2">
    <source>
        <dbReference type="EMBL" id="KAF2237119.1"/>
    </source>
</evidence>
<feature type="region of interest" description="Disordered" evidence="1">
    <location>
        <begin position="1"/>
        <end position="37"/>
    </location>
</feature>
<protein>
    <submittedName>
        <fullName evidence="2">Uncharacterized protein</fullName>
    </submittedName>
</protein>
<gene>
    <name evidence="2" type="ORF">EV356DRAFT_26219</name>
</gene>
<proteinExistence type="predicted"/>
<keyword evidence="3" id="KW-1185">Reference proteome</keyword>
<name>A0A6A6HH22_VIRVR</name>
<dbReference type="AlphaFoldDB" id="A0A6A6HH22"/>
<dbReference type="EMBL" id="ML991781">
    <property type="protein sequence ID" value="KAF2237119.1"/>
    <property type="molecule type" value="Genomic_DNA"/>
</dbReference>
<evidence type="ECO:0000313" key="3">
    <source>
        <dbReference type="Proteomes" id="UP000800092"/>
    </source>
</evidence>
<sequence>MQNFEPTKLHPSPLEPGPVTSACQSPRHLPTAREKGCGSARLRTCRRASALDEGQPDGAILAEPERCRGSARAHAKAWYLAPEVIVDVTPACPAPTAADEVPRQYTNTSVQMYGK</sequence>
<dbReference type="Proteomes" id="UP000800092">
    <property type="component" value="Unassembled WGS sequence"/>
</dbReference>
<accession>A0A6A6HH22</accession>
<reference evidence="2" key="1">
    <citation type="journal article" date="2020" name="Stud. Mycol.">
        <title>101 Dothideomycetes genomes: a test case for predicting lifestyles and emergence of pathogens.</title>
        <authorList>
            <person name="Haridas S."/>
            <person name="Albert R."/>
            <person name="Binder M."/>
            <person name="Bloem J."/>
            <person name="Labutti K."/>
            <person name="Salamov A."/>
            <person name="Andreopoulos B."/>
            <person name="Baker S."/>
            <person name="Barry K."/>
            <person name="Bills G."/>
            <person name="Bluhm B."/>
            <person name="Cannon C."/>
            <person name="Castanera R."/>
            <person name="Culley D."/>
            <person name="Daum C."/>
            <person name="Ezra D."/>
            <person name="Gonzalez J."/>
            <person name="Henrissat B."/>
            <person name="Kuo A."/>
            <person name="Liang C."/>
            <person name="Lipzen A."/>
            <person name="Lutzoni F."/>
            <person name="Magnuson J."/>
            <person name="Mondo S."/>
            <person name="Nolan M."/>
            <person name="Ohm R."/>
            <person name="Pangilinan J."/>
            <person name="Park H.-J."/>
            <person name="Ramirez L."/>
            <person name="Alfaro M."/>
            <person name="Sun H."/>
            <person name="Tritt A."/>
            <person name="Yoshinaga Y."/>
            <person name="Zwiers L.-H."/>
            <person name="Turgeon B."/>
            <person name="Goodwin S."/>
            <person name="Spatafora J."/>
            <person name="Crous P."/>
            <person name="Grigoriev I."/>
        </authorList>
    </citation>
    <scope>NUCLEOTIDE SEQUENCE</scope>
    <source>
        <strain evidence="2">Tuck. ex Michener</strain>
    </source>
</reference>
<organism evidence="2 3">
    <name type="scientific">Viridothelium virens</name>
    <name type="common">Speckled blister lichen</name>
    <name type="synonym">Trypethelium virens</name>
    <dbReference type="NCBI Taxonomy" id="1048519"/>
    <lineage>
        <taxon>Eukaryota</taxon>
        <taxon>Fungi</taxon>
        <taxon>Dikarya</taxon>
        <taxon>Ascomycota</taxon>
        <taxon>Pezizomycotina</taxon>
        <taxon>Dothideomycetes</taxon>
        <taxon>Dothideomycetes incertae sedis</taxon>
        <taxon>Trypetheliales</taxon>
        <taxon>Trypetheliaceae</taxon>
        <taxon>Viridothelium</taxon>
    </lineage>
</organism>